<evidence type="ECO:0000256" key="1">
    <source>
        <dbReference type="SAM" id="SignalP"/>
    </source>
</evidence>
<name>A0A017T6G6_9BACT</name>
<comment type="caution">
    <text evidence="2">The sequence shown here is derived from an EMBL/GenBank/DDBJ whole genome shotgun (WGS) entry which is preliminary data.</text>
</comment>
<accession>A0A017T6G6</accession>
<feature type="chain" id="PRO_5001499997" description="Lipoprotein" evidence="1">
    <location>
        <begin position="22"/>
        <end position="242"/>
    </location>
</feature>
<dbReference type="STRING" id="1192034.CAP_3889"/>
<protein>
    <recommendedName>
        <fullName evidence="4">Lipoprotein</fullName>
    </recommendedName>
</protein>
<evidence type="ECO:0008006" key="4">
    <source>
        <dbReference type="Google" id="ProtNLM"/>
    </source>
</evidence>
<keyword evidence="1" id="KW-0732">Signal</keyword>
<proteinExistence type="predicted"/>
<organism evidence="2 3">
    <name type="scientific">Chondromyces apiculatus DSM 436</name>
    <dbReference type="NCBI Taxonomy" id="1192034"/>
    <lineage>
        <taxon>Bacteria</taxon>
        <taxon>Pseudomonadati</taxon>
        <taxon>Myxococcota</taxon>
        <taxon>Polyangia</taxon>
        <taxon>Polyangiales</taxon>
        <taxon>Polyangiaceae</taxon>
        <taxon>Chondromyces</taxon>
    </lineage>
</organism>
<gene>
    <name evidence="2" type="ORF">CAP_3889</name>
</gene>
<feature type="signal peptide" evidence="1">
    <location>
        <begin position="1"/>
        <end position="21"/>
    </location>
</feature>
<dbReference type="PROSITE" id="PS51257">
    <property type="entry name" value="PROKAR_LIPOPROTEIN"/>
    <property type="match status" value="1"/>
</dbReference>
<dbReference type="OrthoDB" id="5984761at2"/>
<keyword evidence="3" id="KW-1185">Reference proteome</keyword>
<evidence type="ECO:0000313" key="3">
    <source>
        <dbReference type="Proteomes" id="UP000019678"/>
    </source>
</evidence>
<reference evidence="2 3" key="1">
    <citation type="submission" date="2013-05" db="EMBL/GenBank/DDBJ databases">
        <title>Genome assembly of Chondromyces apiculatus DSM 436.</title>
        <authorList>
            <person name="Sharma G."/>
            <person name="Khatri I."/>
            <person name="Kaur C."/>
            <person name="Mayilraj S."/>
            <person name="Subramanian S."/>
        </authorList>
    </citation>
    <scope>NUCLEOTIDE SEQUENCE [LARGE SCALE GENOMIC DNA]</scope>
    <source>
        <strain evidence="2 3">DSM 436</strain>
    </source>
</reference>
<dbReference type="EMBL" id="ASRX01000029">
    <property type="protein sequence ID" value="EYF04863.1"/>
    <property type="molecule type" value="Genomic_DNA"/>
</dbReference>
<dbReference type="AlphaFoldDB" id="A0A017T6G6"/>
<dbReference type="Proteomes" id="UP000019678">
    <property type="component" value="Unassembled WGS sequence"/>
</dbReference>
<dbReference type="RefSeq" id="WP_044243451.1">
    <property type="nucleotide sequence ID" value="NZ_ASRX01000029.1"/>
</dbReference>
<evidence type="ECO:0000313" key="2">
    <source>
        <dbReference type="EMBL" id="EYF04863.1"/>
    </source>
</evidence>
<sequence>MPRIRALVALALALSAATACQSEKASSSAAEPAAEKPGEAQDKEAARALFVRYRDAIANRKGTEAVGVVSAKTIAYFEATRVGALKMSAAELRTQPLMDRLMILILRGRIPRADLERWTGKDLFAVAVDNGWVGDNVSTVEPAEIRINGDEALIGVKAGTEALPAGSGFQAQREAGGWKLDVMSIRDLAEPALEAQLREVDPDLDRAMMALLSVLLKKKVDESIYEPLISAPAPAPGNGTTP</sequence>